<dbReference type="InterPro" id="IPR013783">
    <property type="entry name" value="Ig-like_fold"/>
</dbReference>
<dbReference type="Gene3D" id="2.60.40.10">
    <property type="entry name" value="Immunoglobulins"/>
    <property type="match status" value="1"/>
</dbReference>
<dbReference type="Pfam" id="PF01915">
    <property type="entry name" value="Glyco_hydro_3_C"/>
    <property type="match status" value="1"/>
</dbReference>
<organism evidence="4 5">
    <name type="scientific">Mumia flava</name>
    <dbReference type="NCBI Taxonomy" id="1348852"/>
    <lineage>
        <taxon>Bacteria</taxon>
        <taxon>Bacillati</taxon>
        <taxon>Actinomycetota</taxon>
        <taxon>Actinomycetes</taxon>
        <taxon>Propionibacteriales</taxon>
        <taxon>Nocardioidaceae</taxon>
        <taxon>Mumia</taxon>
    </lineage>
</organism>
<dbReference type="InterPro" id="IPR017853">
    <property type="entry name" value="GH"/>
</dbReference>
<comment type="caution">
    <text evidence="4">The sequence shown here is derived from an EMBL/GenBank/DDBJ whole genome shotgun (WGS) entry which is preliminary data.</text>
</comment>
<dbReference type="Pfam" id="PF14310">
    <property type="entry name" value="Fn3-like"/>
    <property type="match status" value="1"/>
</dbReference>
<dbReference type="InterPro" id="IPR036962">
    <property type="entry name" value="Glyco_hydro_3_N_sf"/>
</dbReference>
<evidence type="ECO:0000256" key="2">
    <source>
        <dbReference type="ARBA" id="ARBA00022801"/>
    </source>
</evidence>
<sequence>MPENAPDSTLEALLARLTLEQKVRLMTGADFWALHDEPAAGLRRMVTSDGPAGVRGELWDERDPSANLPSPTALAATWDDALLDEVGHLLAAEARRKGVDVVLAPTVNLHRSPYGGRHFECFSEDPLLSGRVGAAIVRALQDDGVAATVKHLVANDFETDRLTADVRVDERTLRELYLAPFETIVRDAGVWAVMAAYNRVDGTTMTESPLLRDVLHGEWGFDGVTMSDWYAARSTEAAATGGLDLAMPGPTGPWGDTLVDAVREGRVPEERIDDHVRRILRLAARVGALEGTQPQPVPPRTPDETHALVRRVAAAGFVLVRNADVDGAPVLPLASGAGTRLAVIGPNAHPGRTLGGGSAFVFTDREASPLDGLRDTFGAAAVTYAEGVRSHHRIGIADPALLSVPESGVPGVAIRFVGGDGETLATDERVGAAFNWNNAFAPGVEPDALAGVEVSTVLTAPVAGTYQVGASGVGLFRIALDGDVVVDRLLELPEGADPVEGLMRPPQAGVPVELEAGEQVRIDLVRTIKDHVPGTDLLVSLQLNVDLPYAGDEAAITEAERVAADADVAVVVVGTNEEVESEGFDRDTLALPGRQDELVRRVLAANPRTVVVVNAGAPVAMPWRNDVPATLLTWFPGQEYGHALGDVLTGAVEPGGRLPTTWPVDDTDPLPSVRPVDGRVAYAEGLHVGHRRYLRDRLQPAYWLGHGLGYTTWQHHDVDVRGGADDAVVDVVLRNTGSRRGRELVQVYLSRAKSAVERPARWLAGYAWVEADPGENVVAAVPLARRAFEHFDVDAGAWVVEPGTFAVEVGRSAGDIAARTWFEV</sequence>
<evidence type="ECO:0000256" key="1">
    <source>
        <dbReference type="ARBA" id="ARBA00005336"/>
    </source>
</evidence>
<name>A0A0B2BPH2_9ACTN</name>
<dbReference type="PRINTS" id="PR00133">
    <property type="entry name" value="GLHYDRLASE3"/>
</dbReference>
<dbReference type="AlphaFoldDB" id="A0A0B2BPH2"/>
<evidence type="ECO:0000313" key="4">
    <source>
        <dbReference type="EMBL" id="PJJ57966.1"/>
    </source>
</evidence>
<dbReference type="GO" id="GO:0005975">
    <property type="term" value="P:carbohydrate metabolic process"/>
    <property type="evidence" value="ECO:0007669"/>
    <property type="project" value="InterPro"/>
</dbReference>
<protein>
    <submittedName>
        <fullName evidence="4">Beta-glucosidase</fullName>
    </submittedName>
</protein>
<dbReference type="OrthoDB" id="9803863at2"/>
<proteinExistence type="inferred from homology"/>
<dbReference type="InterPro" id="IPR002772">
    <property type="entry name" value="Glyco_hydro_3_C"/>
</dbReference>
<feature type="domain" description="PA14" evidence="3">
    <location>
        <begin position="407"/>
        <end position="560"/>
    </location>
</feature>
<dbReference type="RefSeq" id="WP_039341194.1">
    <property type="nucleotide sequence ID" value="NZ_PGEZ01000001.1"/>
</dbReference>
<dbReference type="GO" id="GO:0004553">
    <property type="term" value="F:hydrolase activity, hydrolyzing O-glycosyl compounds"/>
    <property type="evidence" value="ECO:0007669"/>
    <property type="project" value="InterPro"/>
</dbReference>
<dbReference type="Gene3D" id="3.20.20.300">
    <property type="entry name" value="Glycoside hydrolase, family 3, N-terminal domain"/>
    <property type="match status" value="1"/>
</dbReference>
<accession>A0A0B2BPH2</accession>
<dbReference type="Gene3D" id="3.40.50.1700">
    <property type="entry name" value="Glycoside hydrolase family 3 C-terminal domain"/>
    <property type="match status" value="1"/>
</dbReference>
<comment type="similarity">
    <text evidence="1">Belongs to the glycosyl hydrolase 3 family.</text>
</comment>
<evidence type="ECO:0000259" key="3">
    <source>
        <dbReference type="PROSITE" id="PS51820"/>
    </source>
</evidence>
<dbReference type="PROSITE" id="PS51820">
    <property type="entry name" value="PA14"/>
    <property type="match status" value="1"/>
</dbReference>
<dbReference type="InterPro" id="IPR036881">
    <property type="entry name" value="Glyco_hydro_3_C_sf"/>
</dbReference>
<dbReference type="InterPro" id="IPR026891">
    <property type="entry name" value="Fn3-like"/>
</dbReference>
<evidence type="ECO:0000313" key="5">
    <source>
        <dbReference type="Proteomes" id="UP000230842"/>
    </source>
</evidence>
<dbReference type="Proteomes" id="UP000230842">
    <property type="component" value="Unassembled WGS sequence"/>
</dbReference>
<dbReference type="Gene3D" id="2.60.120.260">
    <property type="entry name" value="Galactose-binding domain-like"/>
    <property type="match status" value="1"/>
</dbReference>
<dbReference type="Pfam" id="PF00933">
    <property type="entry name" value="Glyco_hydro_3"/>
    <property type="match status" value="1"/>
</dbReference>
<keyword evidence="5" id="KW-1185">Reference proteome</keyword>
<dbReference type="PANTHER" id="PTHR42715">
    <property type="entry name" value="BETA-GLUCOSIDASE"/>
    <property type="match status" value="1"/>
</dbReference>
<reference evidence="4 5" key="1">
    <citation type="submission" date="2017-11" db="EMBL/GenBank/DDBJ databases">
        <title>Genomic Encyclopedia of Archaeal and Bacterial Type Strains, Phase II (KMG-II): From Individual Species to Whole Genera.</title>
        <authorList>
            <person name="Goeker M."/>
        </authorList>
    </citation>
    <scope>NUCLEOTIDE SEQUENCE [LARGE SCALE GENOMIC DNA]</scope>
    <source>
        <strain evidence="4 5">DSM 27763</strain>
    </source>
</reference>
<dbReference type="InterPro" id="IPR050288">
    <property type="entry name" value="Cellulose_deg_GH3"/>
</dbReference>
<gene>
    <name evidence="4" type="ORF">CLV56_2209</name>
</gene>
<dbReference type="InterPro" id="IPR001764">
    <property type="entry name" value="Glyco_hydro_3_N"/>
</dbReference>
<dbReference type="EMBL" id="PGEZ01000001">
    <property type="protein sequence ID" value="PJJ57966.1"/>
    <property type="molecule type" value="Genomic_DNA"/>
</dbReference>
<keyword evidence="2" id="KW-0378">Hydrolase</keyword>
<dbReference type="SUPFAM" id="SSF51445">
    <property type="entry name" value="(Trans)glycosidases"/>
    <property type="match status" value="1"/>
</dbReference>
<dbReference type="PANTHER" id="PTHR42715:SF10">
    <property type="entry name" value="BETA-GLUCOSIDASE"/>
    <property type="match status" value="1"/>
</dbReference>
<dbReference type="SMART" id="SM01217">
    <property type="entry name" value="Fn3_like"/>
    <property type="match status" value="1"/>
</dbReference>
<dbReference type="InterPro" id="IPR037524">
    <property type="entry name" value="PA14/GLEYA"/>
</dbReference>
<dbReference type="SUPFAM" id="SSF52279">
    <property type="entry name" value="Beta-D-glucan exohydrolase, C-terminal domain"/>
    <property type="match status" value="1"/>
</dbReference>